<dbReference type="Proteomes" id="UP001497516">
    <property type="component" value="Chromosome 10"/>
</dbReference>
<dbReference type="AlphaFoldDB" id="A0AAV2CXJ3"/>
<evidence type="ECO:0000313" key="2">
    <source>
        <dbReference type="EMBL" id="CAL1360821.1"/>
    </source>
</evidence>
<reference evidence="2 3" key="1">
    <citation type="submission" date="2024-04" db="EMBL/GenBank/DDBJ databases">
        <authorList>
            <person name="Fracassetti M."/>
        </authorList>
    </citation>
    <scope>NUCLEOTIDE SEQUENCE [LARGE SCALE GENOMIC DNA]</scope>
</reference>
<keyword evidence="3" id="KW-1185">Reference proteome</keyword>
<feature type="region of interest" description="Disordered" evidence="1">
    <location>
        <begin position="110"/>
        <end position="161"/>
    </location>
</feature>
<proteinExistence type="predicted"/>
<feature type="compositionally biased region" description="Polar residues" evidence="1">
    <location>
        <begin position="127"/>
        <end position="138"/>
    </location>
</feature>
<accession>A0AAV2CXJ3</accession>
<name>A0AAV2CXJ3_9ROSI</name>
<organism evidence="2 3">
    <name type="scientific">Linum trigynum</name>
    <dbReference type="NCBI Taxonomy" id="586398"/>
    <lineage>
        <taxon>Eukaryota</taxon>
        <taxon>Viridiplantae</taxon>
        <taxon>Streptophyta</taxon>
        <taxon>Embryophyta</taxon>
        <taxon>Tracheophyta</taxon>
        <taxon>Spermatophyta</taxon>
        <taxon>Magnoliopsida</taxon>
        <taxon>eudicotyledons</taxon>
        <taxon>Gunneridae</taxon>
        <taxon>Pentapetalae</taxon>
        <taxon>rosids</taxon>
        <taxon>fabids</taxon>
        <taxon>Malpighiales</taxon>
        <taxon>Linaceae</taxon>
        <taxon>Linum</taxon>
    </lineage>
</organism>
<evidence type="ECO:0000313" key="3">
    <source>
        <dbReference type="Proteomes" id="UP001497516"/>
    </source>
</evidence>
<protein>
    <submittedName>
        <fullName evidence="2">Uncharacterized protein</fullName>
    </submittedName>
</protein>
<evidence type="ECO:0000256" key="1">
    <source>
        <dbReference type="SAM" id="MobiDB-lite"/>
    </source>
</evidence>
<dbReference type="EMBL" id="OZ034814">
    <property type="protein sequence ID" value="CAL1360821.1"/>
    <property type="molecule type" value="Genomic_DNA"/>
</dbReference>
<sequence>MEMDTAAAAMEVGLRLEEVRADQEVGWSPVRVETTLSLGPTQPIIPAQCPPQAGPNGINEYQHIQDGREEELGRKQKKRKGMCLLCGLRTSAELREEEVVFDGPTGVFELGGPGTVPRRKNLKVKSGKNNTSKGNQSKIEQEGRGKKKKAAVVRQKPPLPE</sequence>
<feature type="compositionally biased region" description="Basic residues" evidence="1">
    <location>
        <begin position="117"/>
        <end position="126"/>
    </location>
</feature>
<gene>
    <name evidence="2" type="ORF">LTRI10_LOCUS8229</name>
</gene>